<accession>A0ABU8RP99</accession>
<feature type="domain" description="HTH tetR-type" evidence="3">
    <location>
        <begin position="6"/>
        <end position="66"/>
    </location>
</feature>
<evidence type="ECO:0000256" key="1">
    <source>
        <dbReference type="ARBA" id="ARBA00023125"/>
    </source>
</evidence>
<reference evidence="5" key="2">
    <citation type="submission" date="2024-03" db="EMBL/GenBank/DDBJ databases">
        <authorList>
            <person name="Li F."/>
        </authorList>
    </citation>
    <scope>NUCLEOTIDE SEQUENCE</scope>
    <source>
        <strain evidence="5">DSM 103726</strain>
    </source>
</reference>
<dbReference type="PROSITE" id="PS50977">
    <property type="entry name" value="HTH_TETR_2"/>
    <property type="match status" value="1"/>
</dbReference>
<protein>
    <submittedName>
        <fullName evidence="5">TetR/AcrR family transcriptional regulator</fullName>
    </submittedName>
</protein>
<keyword evidence="1 2" id="KW-0238">DNA-binding</keyword>
<dbReference type="SUPFAM" id="SSF46689">
    <property type="entry name" value="Homeodomain-like"/>
    <property type="match status" value="1"/>
</dbReference>
<dbReference type="Proteomes" id="UP001387100">
    <property type="component" value="Unassembled WGS sequence"/>
</dbReference>
<sequence length="201" mass="21718">MDPRVARTRRRLQESLLVLARERTLDEITVGDIAERAAINRSTYYQHYSDKEMLLADALDAAAAQAAELIGEAAGARRGAGDWGPWVDAVGARAAMLTYLRHVEENADLYRRVLGEHGSAVATSRMRRRVEVIVRDALAGSPQGEVAPFAEGVPLHVAAAGITGLAIGVVTSWVEQDADVPAAEAAEWLWAMLDHQGLLPT</sequence>
<evidence type="ECO:0000313" key="5">
    <source>
        <dbReference type="EMBL" id="MEJ5946932.1"/>
    </source>
</evidence>
<dbReference type="RefSeq" id="WP_339576310.1">
    <property type="nucleotide sequence ID" value="NZ_JBBIAA010000041.1"/>
</dbReference>
<dbReference type="EMBL" id="JBBIAA010000041">
    <property type="protein sequence ID" value="MEJ5946931.1"/>
    <property type="molecule type" value="Genomic_DNA"/>
</dbReference>
<evidence type="ECO:0000259" key="3">
    <source>
        <dbReference type="PROSITE" id="PS50977"/>
    </source>
</evidence>
<reference evidence="5 6" key="1">
    <citation type="journal article" date="2017" name="Int. J. Syst. Evol. Microbiol.">
        <title>Pseudokineococcus basanitobsidens sp. nov., isolated from volcanic rock.</title>
        <authorList>
            <person name="Lee D.W."/>
            <person name="Park M.Y."/>
            <person name="Kim J.J."/>
            <person name="Kim B.S."/>
        </authorList>
    </citation>
    <scope>NUCLEOTIDE SEQUENCE [LARGE SCALE GENOMIC DNA]</scope>
    <source>
        <strain evidence="5 6">DSM 103726</strain>
    </source>
</reference>
<feature type="DNA-binding region" description="H-T-H motif" evidence="2">
    <location>
        <begin position="29"/>
        <end position="48"/>
    </location>
</feature>
<dbReference type="Pfam" id="PF00440">
    <property type="entry name" value="TetR_N"/>
    <property type="match status" value="1"/>
</dbReference>
<dbReference type="InterPro" id="IPR001647">
    <property type="entry name" value="HTH_TetR"/>
</dbReference>
<dbReference type="InterPro" id="IPR050624">
    <property type="entry name" value="HTH-type_Tx_Regulator"/>
</dbReference>
<dbReference type="PANTHER" id="PTHR43479:SF7">
    <property type="entry name" value="TETR-FAMILY TRANSCRIPTIONAL REGULATOR"/>
    <property type="match status" value="1"/>
</dbReference>
<comment type="caution">
    <text evidence="5">The sequence shown here is derived from an EMBL/GenBank/DDBJ whole genome shotgun (WGS) entry which is preliminary data.</text>
</comment>
<evidence type="ECO:0000313" key="4">
    <source>
        <dbReference type="EMBL" id="MEJ5946931.1"/>
    </source>
</evidence>
<proteinExistence type="predicted"/>
<name>A0ABU8RP99_9ACTN</name>
<gene>
    <name evidence="4" type="ORF">WDZ17_16675</name>
    <name evidence="5" type="ORF">WDZ17_16680</name>
</gene>
<dbReference type="Gene3D" id="1.10.357.10">
    <property type="entry name" value="Tetracycline Repressor, domain 2"/>
    <property type="match status" value="1"/>
</dbReference>
<dbReference type="PANTHER" id="PTHR43479">
    <property type="entry name" value="ACREF/ENVCD OPERON REPRESSOR-RELATED"/>
    <property type="match status" value="1"/>
</dbReference>
<keyword evidence="6" id="KW-1185">Reference proteome</keyword>
<dbReference type="EMBL" id="JBBIAA010000041">
    <property type="protein sequence ID" value="MEJ5946932.1"/>
    <property type="molecule type" value="Genomic_DNA"/>
</dbReference>
<evidence type="ECO:0000256" key="2">
    <source>
        <dbReference type="PROSITE-ProRule" id="PRU00335"/>
    </source>
</evidence>
<dbReference type="InterPro" id="IPR009057">
    <property type="entry name" value="Homeodomain-like_sf"/>
</dbReference>
<evidence type="ECO:0000313" key="6">
    <source>
        <dbReference type="Proteomes" id="UP001387100"/>
    </source>
</evidence>
<organism evidence="5 6">
    <name type="scientific">Pseudokineococcus basanitobsidens</name>
    <dbReference type="NCBI Taxonomy" id="1926649"/>
    <lineage>
        <taxon>Bacteria</taxon>
        <taxon>Bacillati</taxon>
        <taxon>Actinomycetota</taxon>
        <taxon>Actinomycetes</taxon>
        <taxon>Kineosporiales</taxon>
        <taxon>Kineosporiaceae</taxon>
        <taxon>Pseudokineococcus</taxon>
    </lineage>
</organism>